<feature type="domain" description="Release factor glutamine methyltransferase N-terminal" evidence="7">
    <location>
        <begin position="7"/>
        <end position="74"/>
    </location>
</feature>
<dbReference type="CDD" id="cd02440">
    <property type="entry name" value="AdoMet_MTases"/>
    <property type="match status" value="1"/>
</dbReference>
<comment type="caution">
    <text evidence="8">The sequence shown here is derived from an EMBL/GenBank/DDBJ whole genome shotgun (WGS) entry which is preliminary data.</text>
</comment>
<feature type="domain" description="Methyltransferase small" evidence="6">
    <location>
        <begin position="102"/>
        <end position="197"/>
    </location>
</feature>
<evidence type="ECO:0000256" key="5">
    <source>
        <dbReference type="HAMAP-Rule" id="MF_02126"/>
    </source>
</evidence>
<dbReference type="OrthoDB" id="9800643at2"/>
<dbReference type="EMBL" id="BJUZ01000001">
    <property type="protein sequence ID" value="GEK93430.1"/>
    <property type="molecule type" value="Genomic_DNA"/>
</dbReference>
<evidence type="ECO:0000256" key="2">
    <source>
        <dbReference type="ARBA" id="ARBA00022679"/>
    </source>
</evidence>
<dbReference type="InterPro" id="IPR050320">
    <property type="entry name" value="N5-glutamine_MTase"/>
</dbReference>
<dbReference type="Pfam" id="PF17827">
    <property type="entry name" value="PrmC_N"/>
    <property type="match status" value="1"/>
</dbReference>
<proteinExistence type="inferred from homology"/>
<dbReference type="Gene3D" id="3.40.50.150">
    <property type="entry name" value="Vaccinia Virus protein VP39"/>
    <property type="match status" value="1"/>
</dbReference>
<keyword evidence="3 5" id="KW-0949">S-adenosyl-L-methionine</keyword>
<evidence type="ECO:0000256" key="1">
    <source>
        <dbReference type="ARBA" id="ARBA00022603"/>
    </source>
</evidence>
<feature type="binding site" evidence="5">
    <location>
        <position position="172"/>
    </location>
    <ligand>
        <name>S-adenosyl-L-methionine</name>
        <dbReference type="ChEBI" id="CHEBI:59789"/>
    </ligand>
</feature>
<evidence type="ECO:0000259" key="7">
    <source>
        <dbReference type="Pfam" id="PF17827"/>
    </source>
</evidence>
<dbReference type="PANTHER" id="PTHR18895:SF74">
    <property type="entry name" value="MTRF1L RELEASE FACTOR GLUTAMINE METHYLTRANSFERASE"/>
    <property type="match status" value="1"/>
</dbReference>
<dbReference type="EC" id="2.1.1.297" evidence="5"/>
<dbReference type="GO" id="GO:0102559">
    <property type="term" value="F:peptide chain release factor N(5)-glutamine methyltransferase activity"/>
    <property type="evidence" value="ECO:0007669"/>
    <property type="project" value="UniProtKB-EC"/>
</dbReference>
<keyword evidence="2 5" id="KW-0808">Transferase</keyword>
<dbReference type="PANTHER" id="PTHR18895">
    <property type="entry name" value="HEMK METHYLTRANSFERASE"/>
    <property type="match status" value="1"/>
</dbReference>
<dbReference type="PROSITE" id="PS00092">
    <property type="entry name" value="N6_MTASE"/>
    <property type="match status" value="1"/>
</dbReference>
<keyword evidence="1 5" id="KW-0489">Methyltransferase</keyword>
<dbReference type="InterPro" id="IPR040758">
    <property type="entry name" value="PrmC_N"/>
</dbReference>
<evidence type="ECO:0000259" key="6">
    <source>
        <dbReference type="Pfam" id="PF05175"/>
    </source>
</evidence>
<dbReference type="Gene3D" id="1.10.8.10">
    <property type="entry name" value="DNA helicase RuvA subunit, C-terminal domain"/>
    <property type="match status" value="1"/>
</dbReference>
<dbReference type="Proteomes" id="UP000321230">
    <property type="component" value="Unassembled WGS sequence"/>
</dbReference>
<dbReference type="InterPro" id="IPR004556">
    <property type="entry name" value="HemK-like"/>
</dbReference>
<dbReference type="InterPro" id="IPR007848">
    <property type="entry name" value="Small_mtfrase_dom"/>
</dbReference>
<dbReference type="HAMAP" id="MF_02126">
    <property type="entry name" value="RF_methyltr_PrmC"/>
    <property type="match status" value="1"/>
</dbReference>
<gene>
    <name evidence="5 8" type="primary">prmC</name>
    <name evidence="8" type="ORF">GWA01_12000</name>
</gene>
<dbReference type="GO" id="GO:0003676">
    <property type="term" value="F:nucleic acid binding"/>
    <property type="evidence" value="ECO:0007669"/>
    <property type="project" value="InterPro"/>
</dbReference>
<protein>
    <recommendedName>
        <fullName evidence="5">Release factor glutamine methyltransferase</fullName>
        <shortName evidence="5">RF MTase</shortName>
        <ecNumber evidence="5">2.1.1.297</ecNumber>
    </recommendedName>
    <alternativeName>
        <fullName evidence="5">N5-glutamine methyltransferase PrmC</fullName>
    </alternativeName>
    <alternativeName>
        <fullName evidence="5">Protein-(glutamine-N5) MTase PrmC</fullName>
    </alternativeName>
    <alternativeName>
        <fullName evidence="5">Protein-glutamine N-methyltransferase PrmC</fullName>
    </alternativeName>
</protein>
<name>A0A511AYZ9_9PROT</name>
<evidence type="ECO:0000313" key="8">
    <source>
        <dbReference type="EMBL" id="GEK93430.1"/>
    </source>
</evidence>
<dbReference type="InterPro" id="IPR002052">
    <property type="entry name" value="DNA_methylase_N6_adenine_CS"/>
</dbReference>
<comment type="similarity">
    <text evidence="5">Belongs to the protein N5-glutamine methyltransferase family. PrmC subfamily.</text>
</comment>
<comment type="function">
    <text evidence="5">Methylates the class 1 translation termination release factors RF1/PrfA and RF2/PrfB on the glutamine residue of the universally conserved GGQ motif.</text>
</comment>
<feature type="binding site" evidence="5">
    <location>
        <begin position="186"/>
        <end position="189"/>
    </location>
    <ligand>
        <name>substrate</name>
    </ligand>
</feature>
<feature type="binding site" evidence="5">
    <location>
        <begin position="120"/>
        <end position="124"/>
    </location>
    <ligand>
        <name>S-adenosyl-L-methionine</name>
        <dbReference type="ChEBI" id="CHEBI:59789"/>
    </ligand>
</feature>
<organism evidence="8 9">
    <name type="scientific">Gluconobacter wancherniae NBRC 103581</name>
    <dbReference type="NCBI Taxonomy" id="656744"/>
    <lineage>
        <taxon>Bacteria</taxon>
        <taxon>Pseudomonadati</taxon>
        <taxon>Pseudomonadota</taxon>
        <taxon>Alphaproteobacteria</taxon>
        <taxon>Acetobacterales</taxon>
        <taxon>Acetobacteraceae</taxon>
        <taxon>Gluconobacter</taxon>
    </lineage>
</organism>
<evidence type="ECO:0000256" key="4">
    <source>
        <dbReference type="ARBA" id="ARBA00048391"/>
    </source>
</evidence>
<dbReference type="NCBIfam" id="TIGR03534">
    <property type="entry name" value="RF_mod_PrmC"/>
    <property type="match status" value="1"/>
</dbReference>
<reference evidence="8 9" key="1">
    <citation type="submission" date="2019-07" db="EMBL/GenBank/DDBJ databases">
        <title>Whole genome shotgun sequence of Gluconobacter wancherniae NBRC 103581.</title>
        <authorList>
            <person name="Hosoyama A."/>
            <person name="Uohara A."/>
            <person name="Ohji S."/>
            <person name="Ichikawa N."/>
        </authorList>
    </citation>
    <scope>NUCLEOTIDE SEQUENCE [LARGE SCALE GENOMIC DNA]</scope>
    <source>
        <strain evidence="8 9">NBRC 103581</strain>
    </source>
</reference>
<accession>A0A511AYZ9</accession>
<dbReference type="GO" id="GO:0032259">
    <property type="term" value="P:methylation"/>
    <property type="evidence" value="ECO:0007669"/>
    <property type="project" value="UniProtKB-KW"/>
</dbReference>
<keyword evidence="9" id="KW-1185">Reference proteome</keyword>
<dbReference type="SUPFAM" id="SSF53335">
    <property type="entry name" value="S-adenosyl-L-methionine-dependent methyltransferases"/>
    <property type="match status" value="1"/>
</dbReference>
<dbReference type="RefSeq" id="WP_146794906.1">
    <property type="nucleotide sequence ID" value="NZ_BARC01000012.1"/>
</dbReference>
<feature type="binding site" evidence="5">
    <location>
        <position position="186"/>
    </location>
    <ligand>
        <name>S-adenosyl-L-methionine</name>
        <dbReference type="ChEBI" id="CHEBI:59789"/>
    </ligand>
</feature>
<evidence type="ECO:0000256" key="3">
    <source>
        <dbReference type="ARBA" id="ARBA00022691"/>
    </source>
</evidence>
<feature type="binding site" evidence="5">
    <location>
        <position position="143"/>
    </location>
    <ligand>
        <name>S-adenosyl-L-methionine</name>
        <dbReference type="ChEBI" id="CHEBI:59789"/>
    </ligand>
</feature>
<sequence length="285" mass="30269">MIRKDVLLRNAAQALNTAGIEDPRREARLLLGWASRRDFSQLLGMDVVDDEAEARFEIALARRVAREPMAFITGEAGFWTLDLEVSADTLIPRGDSEALIEALLEVKPDRNSVTSVLDLGTGTGCLLLAALSEYKAAFGLGVDLEPGAAALAARNAHRNGFAGRSSFFAGSWNSALNGRFDVVLSNPPYIETADVAALMPEVAVYEPARALDGGPDGLNAYRVICAALPNLLTKEGCAVLEMGIGQIDDVAAIGLEFGLVEVLRHRDLGGIPRALVLRSAQGGGK</sequence>
<comment type="catalytic activity">
    <reaction evidence="4 5">
        <text>L-glutaminyl-[peptide chain release factor] + S-adenosyl-L-methionine = N(5)-methyl-L-glutaminyl-[peptide chain release factor] + S-adenosyl-L-homocysteine + H(+)</text>
        <dbReference type="Rhea" id="RHEA:42896"/>
        <dbReference type="Rhea" id="RHEA-COMP:10271"/>
        <dbReference type="Rhea" id="RHEA-COMP:10272"/>
        <dbReference type="ChEBI" id="CHEBI:15378"/>
        <dbReference type="ChEBI" id="CHEBI:30011"/>
        <dbReference type="ChEBI" id="CHEBI:57856"/>
        <dbReference type="ChEBI" id="CHEBI:59789"/>
        <dbReference type="ChEBI" id="CHEBI:61891"/>
        <dbReference type="EC" id="2.1.1.297"/>
    </reaction>
</comment>
<dbReference type="NCBIfam" id="TIGR00536">
    <property type="entry name" value="hemK_fam"/>
    <property type="match status" value="1"/>
</dbReference>
<dbReference type="InterPro" id="IPR029063">
    <property type="entry name" value="SAM-dependent_MTases_sf"/>
</dbReference>
<dbReference type="InterPro" id="IPR019874">
    <property type="entry name" value="RF_methyltr_PrmC"/>
</dbReference>
<dbReference type="Pfam" id="PF05175">
    <property type="entry name" value="MTS"/>
    <property type="match status" value="1"/>
</dbReference>
<evidence type="ECO:0000313" key="9">
    <source>
        <dbReference type="Proteomes" id="UP000321230"/>
    </source>
</evidence>
<dbReference type="AlphaFoldDB" id="A0A511AYZ9"/>